<evidence type="ECO:0000313" key="3">
    <source>
        <dbReference type="EMBL" id="SDH97316.1"/>
    </source>
</evidence>
<feature type="region of interest" description="Disordered" evidence="1">
    <location>
        <begin position="257"/>
        <end position="279"/>
    </location>
</feature>
<dbReference type="Proteomes" id="UP000198822">
    <property type="component" value="Chromosome I"/>
</dbReference>
<name>A0A1G8GSH4_9MICO</name>
<accession>A0A1G8GSH4</accession>
<sequence>MRDQGQVETGVVDGLIAREIAFSSLPDAELLVSIDELAARIRALDAAMVRAAAEAAARSEHRPADESLVRRAGYGSVERMLQSKIGVRWSEAKRLCAVAAATSEAVAISGGSIPVRYPSVADALAQGWLSVPQAHAITSGLDRDGGRASVEDVEEAERLLVAVGCGTHVDDVEPAVPETLALLAKRCLDHIDPDGDEPRFEQQLADRFLRMGRRRDGMWKGEFLATAEQGEVIAACFDAEVKPRRVTFDDACGATDEPTADVPALDADGSPVEQPVDDRSMGQKRLDAFVAIVSRHAESSAPRVCGEAPTLTITVAAGVLRGEPATTLDDLPTLSRTGDTVPVSIAARYLCDAFVQTVVQDEQGHPLRMGRRQRLFTKSQRRAIVARDRHCRAPGCTAPPGWCETHHIALWSHGGHTDVDNGILLCQHHHTEVHRGALTIEPAPDADAHEPPAPPRQRCPRTRQRRWRVTSSYPRRPRTRAPMRT</sequence>
<evidence type="ECO:0000313" key="4">
    <source>
        <dbReference type="Proteomes" id="UP000198822"/>
    </source>
</evidence>
<dbReference type="Pfam" id="PF02720">
    <property type="entry name" value="DUF222"/>
    <property type="match status" value="1"/>
</dbReference>
<gene>
    <name evidence="3" type="ORF">SAMN04489720_3051</name>
</gene>
<keyword evidence="4" id="KW-1185">Reference proteome</keyword>
<feature type="compositionally biased region" description="Basic residues" evidence="1">
    <location>
        <begin position="475"/>
        <end position="485"/>
    </location>
</feature>
<reference evidence="4" key="1">
    <citation type="submission" date="2016-10" db="EMBL/GenBank/DDBJ databases">
        <authorList>
            <person name="Varghese N."/>
            <person name="Submissions S."/>
        </authorList>
    </citation>
    <scope>NUCLEOTIDE SEQUENCE [LARGE SCALE GENOMIC DNA]</scope>
    <source>
        <strain evidence="4">DSM 22002</strain>
    </source>
</reference>
<evidence type="ECO:0000259" key="2">
    <source>
        <dbReference type="SMART" id="SM00507"/>
    </source>
</evidence>
<dbReference type="STRING" id="399736.SAMN04489720_3051"/>
<evidence type="ECO:0000256" key="1">
    <source>
        <dbReference type="SAM" id="MobiDB-lite"/>
    </source>
</evidence>
<protein>
    <recommendedName>
        <fullName evidence="2">HNH nuclease domain-containing protein</fullName>
    </recommendedName>
</protein>
<dbReference type="AlphaFoldDB" id="A0A1G8GSH4"/>
<dbReference type="SMART" id="SM00507">
    <property type="entry name" value="HNHc"/>
    <property type="match status" value="1"/>
</dbReference>
<feature type="domain" description="HNH nuclease" evidence="2">
    <location>
        <begin position="379"/>
        <end position="431"/>
    </location>
</feature>
<dbReference type="RefSeq" id="WP_157674871.1">
    <property type="nucleotide sequence ID" value="NZ_LT629695.1"/>
</dbReference>
<dbReference type="OrthoDB" id="5177627at2"/>
<dbReference type="InterPro" id="IPR003615">
    <property type="entry name" value="HNH_nuc"/>
</dbReference>
<feature type="region of interest" description="Disordered" evidence="1">
    <location>
        <begin position="442"/>
        <end position="485"/>
    </location>
</feature>
<feature type="compositionally biased region" description="Basic residues" evidence="1">
    <location>
        <begin position="458"/>
        <end position="468"/>
    </location>
</feature>
<proteinExistence type="predicted"/>
<dbReference type="Gene3D" id="1.10.30.50">
    <property type="match status" value="1"/>
</dbReference>
<dbReference type="EMBL" id="LT629695">
    <property type="protein sequence ID" value="SDH97316.1"/>
    <property type="molecule type" value="Genomic_DNA"/>
</dbReference>
<organism evidence="3 4">
    <name type="scientific">Agrococcus jejuensis</name>
    <dbReference type="NCBI Taxonomy" id="399736"/>
    <lineage>
        <taxon>Bacteria</taxon>
        <taxon>Bacillati</taxon>
        <taxon>Actinomycetota</taxon>
        <taxon>Actinomycetes</taxon>
        <taxon>Micrococcales</taxon>
        <taxon>Microbacteriaceae</taxon>
        <taxon>Agrococcus</taxon>
    </lineage>
</organism>
<dbReference type="Pfam" id="PF13391">
    <property type="entry name" value="HNH_2"/>
    <property type="match status" value="1"/>
</dbReference>
<dbReference type="InterPro" id="IPR003870">
    <property type="entry name" value="DUF222"/>
</dbReference>
<dbReference type="CDD" id="cd00085">
    <property type="entry name" value="HNHc"/>
    <property type="match status" value="1"/>
</dbReference>